<comment type="caution">
    <text evidence="1">The sequence shown here is derived from an EMBL/GenBank/DDBJ whole genome shotgun (WGS) entry which is preliminary data.</text>
</comment>
<reference evidence="1 2" key="1">
    <citation type="submission" date="2019-03" db="EMBL/GenBank/DDBJ databases">
        <title>Paraburkholderia sp. isolated from native Mimosa gymnas in Guartela State Park, Brazil.</title>
        <authorList>
            <person name="Paulitsch F."/>
            <person name="Hungria M."/>
            <person name="Delamuta J.R.M."/>
            <person name="Ribeiro R.A."/>
            <person name="Dall'Agnol R."/>
            <person name="Silva J.S.B."/>
        </authorList>
    </citation>
    <scope>NUCLEOTIDE SEQUENCE [LARGE SCALE GENOMIC DNA]</scope>
    <source>
        <strain evidence="1 2">CNPSo 3008</strain>
    </source>
</reference>
<evidence type="ECO:0000313" key="1">
    <source>
        <dbReference type="EMBL" id="TDG02758.1"/>
    </source>
</evidence>
<dbReference type="RefSeq" id="WP_133189638.1">
    <property type="nucleotide sequence ID" value="NZ_SMOD01000053.1"/>
</dbReference>
<name>A0A4V2ZUX1_9BURK</name>
<gene>
    <name evidence="1" type="ORF">E1N52_37985</name>
</gene>
<protein>
    <submittedName>
        <fullName evidence="1">Uncharacterized protein</fullName>
    </submittedName>
</protein>
<sequence>MGLTVEQIHAITELVCTEPTLLEAAVIWRKRYPEVRIIRITAVELSDEKPFLEFRGRRVYLATWTGICINVTTDAAQADLLILTEEAFCDGD</sequence>
<dbReference type="EMBL" id="SMOD01000053">
    <property type="protein sequence ID" value="TDG02758.1"/>
    <property type="molecule type" value="Genomic_DNA"/>
</dbReference>
<dbReference type="OrthoDB" id="8563875at2"/>
<dbReference type="AlphaFoldDB" id="A0A4V2ZUX1"/>
<evidence type="ECO:0000313" key="2">
    <source>
        <dbReference type="Proteomes" id="UP000295606"/>
    </source>
</evidence>
<accession>A0A4V2ZUX1</accession>
<proteinExistence type="predicted"/>
<organism evidence="1 2">
    <name type="scientific">Paraburkholderia guartelaensis</name>
    <dbReference type="NCBI Taxonomy" id="2546446"/>
    <lineage>
        <taxon>Bacteria</taxon>
        <taxon>Pseudomonadati</taxon>
        <taxon>Pseudomonadota</taxon>
        <taxon>Betaproteobacteria</taxon>
        <taxon>Burkholderiales</taxon>
        <taxon>Burkholderiaceae</taxon>
        <taxon>Paraburkholderia</taxon>
    </lineage>
</organism>
<dbReference type="Proteomes" id="UP000295606">
    <property type="component" value="Unassembled WGS sequence"/>
</dbReference>